<evidence type="ECO:0000313" key="1">
    <source>
        <dbReference type="EMBL" id="BBW99362.1"/>
    </source>
</evidence>
<dbReference type="EMBL" id="AP022560">
    <property type="protein sequence ID" value="BBW99362.1"/>
    <property type="molecule type" value="Genomic_DNA"/>
</dbReference>
<gene>
    <name evidence="1" type="ORF">MMOR_02990</name>
</gene>
<sequence length="82" mass="8391">MTISRSFARYIALPAVTAGILGGAALGLAGMANAGTYSYQPEPRPGLVATPNTIAHPPVIVIPRHRGYNAGTGFIIDLGTGE</sequence>
<protein>
    <submittedName>
        <fullName evidence="1">Uncharacterized protein</fullName>
    </submittedName>
</protein>
<reference evidence="1 2" key="1">
    <citation type="journal article" date="2019" name="Emerg. Microbes Infect.">
        <title>Comprehensive subspecies identification of 175 nontuberculous mycobacteria species based on 7547 genomic profiles.</title>
        <authorList>
            <person name="Matsumoto Y."/>
            <person name="Kinjo T."/>
            <person name="Motooka D."/>
            <person name="Nabeya D."/>
            <person name="Jung N."/>
            <person name="Uechi K."/>
            <person name="Horii T."/>
            <person name="Iida T."/>
            <person name="Fujita J."/>
            <person name="Nakamura S."/>
        </authorList>
    </citation>
    <scope>NUCLEOTIDE SEQUENCE [LARGE SCALE GENOMIC DNA]</scope>
    <source>
        <strain evidence="1 2">JCM 6375</strain>
    </source>
</reference>
<dbReference type="Proteomes" id="UP000466681">
    <property type="component" value="Chromosome"/>
</dbReference>
<accession>A0AAD1H8Q1</accession>
<organism evidence="1 2">
    <name type="scientific">Mycolicibacterium moriokaense</name>
    <dbReference type="NCBI Taxonomy" id="39691"/>
    <lineage>
        <taxon>Bacteria</taxon>
        <taxon>Bacillati</taxon>
        <taxon>Actinomycetota</taxon>
        <taxon>Actinomycetes</taxon>
        <taxon>Mycobacteriales</taxon>
        <taxon>Mycobacteriaceae</taxon>
        <taxon>Mycolicibacterium</taxon>
    </lineage>
</organism>
<dbReference type="AlphaFoldDB" id="A0AAD1H8Q1"/>
<name>A0AAD1H8Q1_9MYCO</name>
<dbReference type="RefSeq" id="WP_083151966.1">
    <property type="nucleotide sequence ID" value="NZ_AP022560.1"/>
</dbReference>
<evidence type="ECO:0000313" key="2">
    <source>
        <dbReference type="Proteomes" id="UP000466681"/>
    </source>
</evidence>
<proteinExistence type="predicted"/>
<dbReference type="KEGG" id="mmor:MMOR_02990"/>
<keyword evidence="2" id="KW-1185">Reference proteome</keyword>